<evidence type="ECO:0000259" key="15">
    <source>
        <dbReference type="PROSITE" id="PS51196"/>
    </source>
</evidence>
<comment type="similarity">
    <text evidence="2 12">Belongs to the SecA family.</text>
</comment>
<keyword evidence="7 12" id="KW-0067">ATP-binding</keyword>
<protein>
    <recommendedName>
        <fullName evidence="12">Protein translocase subunit SecA</fullName>
        <ecNumber evidence="12">7.4.2.8</ecNumber>
    </recommendedName>
</protein>
<evidence type="ECO:0000256" key="7">
    <source>
        <dbReference type="ARBA" id="ARBA00022840"/>
    </source>
</evidence>
<dbReference type="PRINTS" id="PR00906">
    <property type="entry name" value="SECA"/>
</dbReference>
<evidence type="ECO:0000313" key="16">
    <source>
        <dbReference type="EMBL" id="MFD2413383.1"/>
    </source>
</evidence>
<dbReference type="Pfam" id="PF01043">
    <property type="entry name" value="SecA_PP_bind"/>
    <property type="match status" value="1"/>
</dbReference>
<dbReference type="InterPro" id="IPR036670">
    <property type="entry name" value="SecA_X-link_sf"/>
</dbReference>
<dbReference type="PROSITE" id="PS01312">
    <property type="entry name" value="SECA"/>
    <property type="match status" value="1"/>
</dbReference>
<keyword evidence="4 12" id="KW-1003">Cell membrane</keyword>
<gene>
    <name evidence="12" type="primary">secA</name>
    <name evidence="16" type="ORF">ACFSX3_26220</name>
</gene>
<keyword evidence="9 12" id="KW-1278">Translocase</keyword>
<comment type="subcellular location">
    <subcellularLocation>
        <location evidence="12">Cell membrane</location>
        <topology evidence="12">Peripheral membrane protein</topology>
        <orientation evidence="12">Cytoplasmic side</orientation>
    </subcellularLocation>
    <subcellularLocation>
        <location evidence="12">Cytoplasm</location>
    </subcellularLocation>
    <subcellularLocation>
        <location evidence="1">Membrane</location>
        <topology evidence="1">Peripheral membrane protein</topology>
    </subcellularLocation>
    <text evidence="12">Distribution is 50-50.</text>
</comment>
<evidence type="ECO:0000256" key="8">
    <source>
        <dbReference type="ARBA" id="ARBA00022927"/>
    </source>
</evidence>
<evidence type="ECO:0000256" key="9">
    <source>
        <dbReference type="ARBA" id="ARBA00022967"/>
    </source>
</evidence>
<proteinExistence type="inferred from homology"/>
<keyword evidence="10 12" id="KW-0811">Translocation</keyword>
<feature type="binding site" evidence="12">
    <location>
        <position position="494"/>
    </location>
    <ligand>
        <name>ATP</name>
        <dbReference type="ChEBI" id="CHEBI:30616"/>
    </ligand>
</feature>
<dbReference type="InterPro" id="IPR000185">
    <property type="entry name" value="SecA"/>
</dbReference>
<dbReference type="InterPro" id="IPR014018">
    <property type="entry name" value="SecA_motor_DEAD"/>
</dbReference>
<dbReference type="InterPro" id="IPR044722">
    <property type="entry name" value="SecA_SF2_C"/>
</dbReference>
<dbReference type="EC" id="7.4.2.8" evidence="12"/>
<feature type="binding site" evidence="12">
    <location>
        <begin position="105"/>
        <end position="109"/>
    </location>
    <ligand>
        <name>ATP</name>
        <dbReference type="ChEBI" id="CHEBI:30616"/>
    </ligand>
</feature>
<evidence type="ECO:0000259" key="13">
    <source>
        <dbReference type="PROSITE" id="PS51192"/>
    </source>
</evidence>
<dbReference type="InterPro" id="IPR001650">
    <property type="entry name" value="Helicase_C-like"/>
</dbReference>
<dbReference type="InterPro" id="IPR020937">
    <property type="entry name" value="SecA_CS"/>
</dbReference>
<name>A0ABW5FEI4_9BACL</name>
<dbReference type="PROSITE" id="PS51196">
    <property type="entry name" value="SECA_MOTOR_DEAD"/>
    <property type="match status" value="1"/>
</dbReference>
<keyword evidence="11 12" id="KW-0472">Membrane</keyword>
<feature type="binding site" evidence="12">
    <location>
        <position position="87"/>
    </location>
    <ligand>
        <name>ATP</name>
        <dbReference type="ChEBI" id="CHEBI:30616"/>
    </ligand>
</feature>
<dbReference type="SUPFAM" id="SSF52540">
    <property type="entry name" value="P-loop containing nucleoside triphosphate hydrolases"/>
    <property type="match status" value="2"/>
</dbReference>
<organism evidence="16 17">
    <name type="scientific">Paenibacillus rhizoplanae</name>
    <dbReference type="NCBI Taxonomy" id="1917181"/>
    <lineage>
        <taxon>Bacteria</taxon>
        <taxon>Bacillati</taxon>
        <taxon>Bacillota</taxon>
        <taxon>Bacilli</taxon>
        <taxon>Bacillales</taxon>
        <taxon>Paenibacillaceae</taxon>
        <taxon>Paenibacillus</taxon>
    </lineage>
</organism>
<dbReference type="SUPFAM" id="SSF81886">
    <property type="entry name" value="Helical scaffold and wing domains of SecA"/>
    <property type="match status" value="1"/>
</dbReference>
<evidence type="ECO:0000259" key="14">
    <source>
        <dbReference type="PROSITE" id="PS51194"/>
    </source>
</evidence>
<evidence type="ECO:0000256" key="5">
    <source>
        <dbReference type="ARBA" id="ARBA00022490"/>
    </source>
</evidence>
<dbReference type="PANTHER" id="PTHR30612:SF0">
    <property type="entry name" value="CHLOROPLAST PROTEIN-TRANSPORTING ATPASE"/>
    <property type="match status" value="1"/>
</dbReference>
<keyword evidence="17" id="KW-1185">Reference proteome</keyword>
<dbReference type="InterPro" id="IPR014001">
    <property type="entry name" value="Helicase_ATP-bd"/>
</dbReference>
<dbReference type="SUPFAM" id="SSF81767">
    <property type="entry name" value="Pre-protein crosslinking domain of SecA"/>
    <property type="match status" value="1"/>
</dbReference>
<dbReference type="CDD" id="cd17928">
    <property type="entry name" value="DEXDc_SecA"/>
    <property type="match status" value="1"/>
</dbReference>
<comment type="catalytic activity">
    <reaction evidence="12">
        <text>ATP + H2O + cellular proteinSide 1 = ADP + phosphate + cellular proteinSide 2.</text>
        <dbReference type="EC" id="7.4.2.8"/>
    </reaction>
</comment>
<dbReference type="Gene3D" id="3.40.50.300">
    <property type="entry name" value="P-loop containing nucleotide triphosphate hydrolases"/>
    <property type="match status" value="3"/>
</dbReference>
<feature type="domain" description="Helicase ATP-binding" evidence="13">
    <location>
        <begin position="89"/>
        <end position="250"/>
    </location>
</feature>
<keyword evidence="3 12" id="KW-0813">Transport</keyword>
<dbReference type="InterPro" id="IPR011116">
    <property type="entry name" value="SecA_Wing/Scaffold"/>
</dbReference>
<keyword evidence="16" id="KW-0347">Helicase</keyword>
<dbReference type="HAMAP" id="MF_01382">
    <property type="entry name" value="SecA"/>
    <property type="match status" value="1"/>
</dbReference>
<keyword evidence="8 12" id="KW-0653">Protein transport</keyword>
<evidence type="ECO:0000256" key="12">
    <source>
        <dbReference type="HAMAP-Rule" id="MF_01382"/>
    </source>
</evidence>
<dbReference type="GO" id="GO:0004386">
    <property type="term" value="F:helicase activity"/>
    <property type="evidence" value="ECO:0007669"/>
    <property type="project" value="UniProtKB-KW"/>
</dbReference>
<evidence type="ECO:0000256" key="4">
    <source>
        <dbReference type="ARBA" id="ARBA00022475"/>
    </source>
</evidence>
<dbReference type="InterPro" id="IPR011130">
    <property type="entry name" value="SecA_preprotein_X-link_dom"/>
</dbReference>
<accession>A0ABW5FEI4</accession>
<dbReference type="RefSeq" id="WP_209993663.1">
    <property type="nucleotide sequence ID" value="NZ_JBHUKY010000064.1"/>
</dbReference>
<comment type="function">
    <text evidence="12">Part of the Sec protein translocase complex. Interacts with the SecYEG preprotein conducting channel. Has a central role in coupling the hydrolysis of ATP to the transfer of proteins into and across the cell membrane, serving as an ATP-driven molecular motor driving the stepwise translocation of polypeptide chains across the membrane.</text>
</comment>
<evidence type="ECO:0000256" key="2">
    <source>
        <dbReference type="ARBA" id="ARBA00007650"/>
    </source>
</evidence>
<dbReference type="Proteomes" id="UP001597448">
    <property type="component" value="Unassembled WGS sequence"/>
</dbReference>
<dbReference type="InterPro" id="IPR011115">
    <property type="entry name" value="SecA_DEAD"/>
</dbReference>
<evidence type="ECO:0000313" key="17">
    <source>
        <dbReference type="Proteomes" id="UP001597448"/>
    </source>
</evidence>
<dbReference type="EMBL" id="JBHUKY010000064">
    <property type="protein sequence ID" value="MFD2413383.1"/>
    <property type="molecule type" value="Genomic_DNA"/>
</dbReference>
<comment type="subunit">
    <text evidence="12">Monomer and homodimer. Part of the essential Sec protein translocation apparatus which comprises SecA, SecYEG and auxiliary proteins SecDF. Other proteins may also be involved.</text>
</comment>
<dbReference type="PROSITE" id="PS51192">
    <property type="entry name" value="HELICASE_ATP_BIND_1"/>
    <property type="match status" value="1"/>
</dbReference>
<dbReference type="PANTHER" id="PTHR30612">
    <property type="entry name" value="SECA INNER MEMBRANE COMPONENT OF SEC PROTEIN SECRETION SYSTEM"/>
    <property type="match status" value="1"/>
</dbReference>
<keyword evidence="5 12" id="KW-0963">Cytoplasm</keyword>
<keyword evidence="16" id="KW-0378">Hydrolase</keyword>
<dbReference type="CDD" id="cd18803">
    <property type="entry name" value="SF2_C_secA"/>
    <property type="match status" value="1"/>
</dbReference>
<dbReference type="InterPro" id="IPR036266">
    <property type="entry name" value="SecA_Wing/Scaffold_sf"/>
</dbReference>
<evidence type="ECO:0000256" key="6">
    <source>
        <dbReference type="ARBA" id="ARBA00022741"/>
    </source>
</evidence>
<dbReference type="SMART" id="SM00957">
    <property type="entry name" value="SecA_DEAD"/>
    <property type="match status" value="1"/>
</dbReference>
<dbReference type="PROSITE" id="PS51194">
    <property type="entry name" value="HELICASE_CTER"/>
    <property type="match status" value="1"/>
</dbReference>
<evidence type="ECO:0000256" key="3">
    <source>
        <dbReference type="ARBA" id="ARBA00022448"/>
    </source>
</evidence>
<dbReference type="InterPro" id="IPR027417">
    <property type="entry name" value="P-loop_NTPase"/>
</dbReference>
<keyword evidence="6 12" id="KW-0547">Nucleotide-binding</keyword>
<feature type="domain" description="Helicase C-terminal" evidence="14">
    <location>
        <begin position="416"/>
        <end position="589"/>
    </location>
</feature>
<feature type="domain" description="SecA family profile" evidence="15">
    <location>
        <begin position="5"/>
        <end position="579"/>
    </location>
</feature>
<evidence type="ECO:0000256" key="10">
    <source>
        <dbReference type="ARBA" id="ARBA00023010"/>
    </source>
</evidence>
<dbReference type="Gene3D" id="3.90.1440.10">
    <property type="entry name" value="SecA, preprotein cross-linking domain"/>
    <property type="match status" value="1"/>
</dbReference>
<dbReference type="Gene3D" id="1.10.3060.10">
    <property type="entry name" value="Helical scaffold and wing domains of SecA"/>
    <property type="match status" value="1"/>
</dbReference>
<dbReference type="SMART" id="SM00958">
    <property type="entry name" value="SecA_PP_bind"/>
    <property type="match status" value="1"/>
</dbReference>
<evidence type="ECO:0000256" key="1">
    <source>
        <dbReference type="ARBA" id="ARBA00004170"/>
    </source>
</evidence>
<comment type="caution">
    <text evidence="16">The sequence shown here is derived from an EMBL/GenBank/DDBJ whole genome shotgun (WGS) entry which is preliminary data.</text>
</comment>
<sequence>MNLVVKLMQKFKNYDNQNKLKVYQDKTELIKKRNLEAWDDGQLQAESLRLQKEARSGTPLDELLVDAYALVCEAAKRQLGLQPYDVQIMAAIALHERMLIEQHTGEGKTLSAVMPAYLNALTGEGVHVLTFNEYLSKRDAEWMGPIYRFLGLTVNSVQTGMSLFEKREAYTADITYVTAKEAGFDYLRDSIALSEADTVHRPFHYVIVDEADSLLLDEARVPLVITGETGTSRSDGIRFAEVARQLQPVEHYDFDEFERNVYLNESGSAKAEALLGCGNLYESHNSHLLTSLNCALHVEALLKEDVDYIVRNGEIELIEEYTGRVAENRYLPDGLQAALAAKEGLQPIAGGKILGTITLQHFISLYPQICGMTATAHASAMEFEAIYVLQVVQIPPNRPNIRIDHPHRIYTHKEAKLKALMQEISSVHATGRPILIGTSSVEESDMLAEAIAFAGVPCHVLNAKNDAKEAEIIAKAGEVGAVTVSTNMAGRGVDIRLGGGNPTQAEVVAKLGGLYVIGTHVNESMRIDDQLRGRSGRQGDPGDSVFFVSLEDELLLRLGINKVIRAHKQDEALEEPMLRSKIVHIQRVIMGQNFDIHQELNRYSDMVEDQRRILYKERLEILKGEQSMSPSEQRVRLFYIDEFWAEHLAYVSYLREGIHLESLASRNPIDEFHTQITQAYEQISAKINSASANMLVRLGGSNDPAEWGKFGLKSPTSTRTYIINDQFSQNMRSSWTAVTVFSYWLRTITRPIFKLSKY</sequence>
<reference evidence="17" key="1">
    <citation type="journal article" date="2019" name="Int. J. Syst. Evol. Microbiol.">
        <title>The Global Catalogue of Microorganisms (GCM) 10K type strain sequencing project: providing services to taxonomists for standard genome sequencing and annotation.</title>
        <authorList>
            <consortium name="The Broad Institute Genomics Platform"/>
            <consortium name="The Broad Institute Genome Sequencing Center for Infectious Disease"/>
            <person name="Wu L."/>
            <person name="Ma J."/>
        </authorList>
    </citation>
    <scope>NUCLEOTIDE SEQUENCE [LARGE SCALE GENOMIC DNA]</scope>
    <source>
        <strain evidence="17">CCM 8725</strain>
    </source>
</reference>
<dbReference type="Pfam" id="PF07516">
    <property type="entry name" value="SecA_SW"/>
    <property type="match status" value="1"/>
</dbReference>
<dbReference type="Pfam" id="PF07517">
    <property type="entry name" value="SecA_DEAD"/>
    <property type="match status" value="1"/>
</dbReference>
<evidence type="ECO:0000256" key="11">
    <source>
        <dbReference type="ARBA" id="ARBA00023136"/>
    </source>
</evidence>
<dbReference type="Pfam" id="PF21090">
    <property type="entry name" value="P-loop_SecA"/>
    <property type="match status" value="2"/>
</dbReference>